<dbReference type="InterPro" id="IPR013078">
    <property type="entry name" value="His_Pase_superF_clade-1"/>
</dbReference>
<protein>
    <submittedName>
        <fullName evidence="2">Phosphoglycerate mutase</fullName>
    </submittedName>
</protein>
<dbReference type="EMBL" id="BMHV01000019">
    <property type="protein sequence ID" value="GGF70190.1"/>
    <property type="molecule type" value="Genomic_DNA"/>
</dbReference>
<name>A0A917FFB3_9PROT</name>
<dbReference type="InterPro" id="IPR029033">
    <property type="entry name" value="His_PPase_superfam"/>
</dbReference>
<dbReference type="CDD" id="cd07067">
    <property type="entry name" value="HP_PGM_like"/>
    <property type="match status" value="1"/>
</dbReference>
<dbReference type="Proteomes" id="UP000632498">
    <property type="component" value="Unassembled WGS sequence"/>
</dbReference>
<evidence type="ECO:0000313" key="2">
    <source>
        <dbReference type="EMBL" id="GGF70190.1"/>
    </source>
</evidence>
<keyword evidence="3" id="KW-1185">Reference proteome</keyword>
<dbReference type="AlphaFoldDB" id="A0A917FFB3"/>
<reference evidence="2" key="1">
    <citation type="journal article" date="2014" name="Int. J. Syst. Evol. Microbiol.">
        <title>Complete genome sequence of Corynebacterium casei LMG S-19264T (=DSM 44701T), isolated from a smear-ripened cheese.</title>
        <authorList>
            <consortium name="US DOE Joint Genome Institute (JGI-PGF)"/>
            <person name="Walter F."/>
            <person name="Albersmeier A."/>
            <person name="Kalinowski J."/>
            <person name="Ruckert C."/>
        </authorList>
    </citation>
    <scope>NUCLEOTIDE SEQUENCE</scope>
    <source>
        <strain evidence="2">CGMCC 1.15254</strain>
    </source>
</reference>
<dbReference type="RefSeq" id="WP_188665831.1">
    <property type="nucleotide sequence ID" value="NZ_BMHV01000019.1"/>
</dbReference>
<reference evidence="2" key="2">
    <citation type="submission" date="2020-09" db="EMBL/GenBank/DDBJ databases">
        <authorList>
            <person name="Sun Q."/>
            <person name="Zhou Y."/>
        </authorList>
    </citation>
    <scope>NUCLEOTIDE SEQUENCE</scope>
    <source>
        <strain evidence="2">CGMCC 1.15254</strain>
    </source>
</reference>
<feature type="binding site" evidence="1">
    <location>
        <position position="58"/>
    </location>
    <ligand>
        <name>substrate</name>
    </ligand>
</feature>
<accession>A0A917FFB3</accession>
<sequence length="172" mass="19136">MKHLLLFRHAKSSWVNMDLLDFDRPLNERGMQAAQNMANYLSQHLPLPDVILCSTAHRTRQTLSALLQVYAHPVDIALRRCLYHASEAVLIDEIAKVGTPDVLMLIGHNPGLEVCAHLLCGTGDEKLRADLASKFPTAACVHLTFDISDWAEVKQTKGTLADFIKPRALDVD</sequence>
<evidence type="ECO:0000256" key="1">
    <source>
        <dbReference type="PIRSR" id="PIRSR613078-2"/>
    </source>
</evidence>
<comment type="caution">
    <text evidence="2">The sequence shown here is derived from an EMBL/GenBank/DDBJ whole genome shotgun (WGS) entry which is preliminary data.</text>
</comment>
<dbReference type="Pfam" id="PF00300">
    <property type="entry name" value="His_Phos_1"/>
    <property type="match status" value="1"/>
</dbReference>
<organism evidence="2 3">
    <name type="scientific">Terasakiella brassicae</name>
    <dbReference type="NCBI Taxonomy" id="1634917"/>
    <lineage>
        <taxon>Bacteria</taxon>
        <taxon>Pseudomonadati</taxon>
        <taxon>Pseudomonadota</taxon>
        <taxon>Alphaproteobacteria</taxon>
        <taxon>Rhodospirillales</taxon>
        <taxon>Terasakiellaceae</taxon>
        <taxon>Terasakiella</taxon>
    </lineage>
</organism>
<evidence type="ECO:0000313" key="3">
    <source>
        <dbReference type="Proteomes" id="UP000632498"/>
    </source>
</evidence>
<gene>
    <name evidence="2" type="ORF">GCM10011332_25220</name>
</gene>
<dbReference type="PANTHER" id="PTHR47623:SF1">
    <property type="entry name" value="OS09G0287300 PROTEIN"/>
    <property type="match status" value="1"/>
</dbReference>
<dbReference type="SUPFAM" id="SSF53254">
    <property type="entry name" value="Phosphoglycerate mutase-like"/>
    <property type="match status" value="1"/>
</dbReference>
<dbReference type="PANTHER" id="PTHR47623">
    <property type="entry name" value="OS09G0287300 PROTEIN"/>
    <property type="match status" value="1"/>
</dbReference>
<dbReference type="Gene3D" id="3.40.50.1240">
    <property type="entry name" value="Phosphoglycerate mutase-like"/>
    <property type="match status" value="1"/>
</dbReference>
<proteinExistence type="predicted"/>